<evidence type="ECO:0000256" key="1">
    <source>
        <dbReference type="ARBA" id="ARBA00022723"/>
    </source>
</evidence>
<dbReference type="GO" id="GO:0046872">
    <property type="term" value="F:metal ion binding"/>
    <property type="evidence" value="ECO:0007669"/>
    <property type="project" value="UniProtKB-KW"/>
</dbReference>
<dbReference type="Proteomes" id="UP000015102">
    <property type="component" value="Unassembled WGS sequence"/>
</dbReference>
<dbReference type="HOGENOM" id="CLU_1066673_0_0_1"/>
<protein>
    <recommendedName>
        <fullName evidence="2">PHLPP-like RA domain-containing protein</fullName>
    </recommendedName>
</protein>
<proteinExistence type="predicted"/>
<accession>T1GPS7</accession>
<evidence type="ECO:0000313" key="3">
    <source>
        <dbReference type="EnsemblMetazoa" id="MESCA005619-PA"/>
    </source>
</evidence>
<reference evidence="4" key="1">
    <citation type="submission" date="2013-02" db="EMBL/GenBank/DDBJ databases">
        <authorList>
            <person name="Hughes D."/>
        </authorList>
    </citation>
    <scope>NUCLEOTIDE SEQUENCE</scope>
    <source>
        <strain>Durham</strain>
        <strain evidence="4">NC isolate 2 -- Noor lab</strain>
    </source>
</reference>
<keyword evidence="4" id="KW-1185">Reference proteome</keyword>
<dbReference type="STRING" id="36166.T1GPS7"/>
<dbReference type="AlphaFoldDB" id="T1GPS7"/>
<dbReference type="EMBL" id="CAQQ02099760">
    <property type="status" value="NOT_ANNOTATED_CDS"/>
    <property type="molecule type" value="Genomic_DNA"/>
</dbReference>
<reference evidence="3" key="2">
    <citation type="submission" date="2015-06" db="UniProtKB">
        <authorList>
            <consortium name="EnsemblMetazoa"/>
        </authorList>
    </citation>
    <scope>IDENTIFICATION</scope>
</reference>
<dbReference type="Pfam" id="PF23010">
    <property type="entry name" value="RA_3"/>
    <property type="match status" value="1"/>
</dbReference>
<keyword evidence="1" id="KW-0479">Metal-binding</keyword>
<sequence length="261" mass="30541">MGVIDQNDFLSQLQYNKNINQIYGSKSSFHEEKDIGWIRVFCGPDRSDLLTIEPSRMVRCSVHTTTKDIVKCLNLPKEYTLWVQFGCSEFKRFQNHEYPYKLQNEFYINFGYTHISRRMRLEIDPEMKYLLRFFIGPSDISECPGVLKSGKVDILKGLVYPQWQYRSLAIIGSVLYICPLNSYMAPEVFDISEAEVLEHSPKYDRLILKLVTKFPYEKNNNNSYKSKITTKVQTILWTIIQIKLCFWALKNHGREICGTSG</sequence>
<feature type="domain" description="PHLPP-like RA" evidence="2">
    <location>
        <begin position="38"/>
        <end position="135"/>
    </location>
</feature>
<dbReference type="EnsemblMetazoa" id="MESCA005619-RA">
    <property type="protein sequence ID" value="MESCA005619-PA"/>
    <property type="gene ID" value="MESCA005619"/>
</dbReference>
<evidence type="ECO:0000313" key="4">
    <source>
        <dbReference type="Proteomes" id="UP000015102"/>
    </source>
</evidence>
<dbReference type="InterPro" id="IPR055071">
    <property type="entry name" value="RA_PHLPP-like"/>
</dbReference>
<organism evidence="3 4">
    <name type="scientific">Megaselia scalaris</name>
    <name type="common">Humpbacked fly</name>
    <name type="synonym">Phora scalaris</name>
    <dbReference type="NCBI Taxonomy" id="36166"/>
    <lineage>
        <taxon>Eukaryota</taxon>
        <taxon>Metazoa</taxon>
        <taxon>Ecdysozoa</taxon>
        <taxon>Arthropoda</taxon>
        <taxon>Hexapoda</taxon>
        <taxon>Insecta</taxon>
        <taxon>Pterygota</taxon>
        <taxon>Neoptera</taxon>
        <taxon>Endopterygota</taxon>
        <taxon>Diptera</taxon>
        <taxon>Brachycera</taxon>
        <taxon>Muscomorpha</taxon>
        <taxon>Platypezoidea</taxon>
        <taxon>Phoridae</taxon>
        <taxon>Megaseliini</taxon>
        <taxon>Megaselia</taxon>
    </lineage>
</organism>
<evidence type="ECO:0000259" key="2">
    <source>
        <dbReference type="Pfam" id="PF23010"/>
    </source>
</evidence>
<name>T1GPS7_MEGSC</name>